<evidence type="ECO:0000313" key="2">
    <source>
        <dbReference type="Proteomes" id="UP000297396"/>
    </source>
</evidence>
<organism evidence="1 2">
    <name type="scientific">Muribacter muris</name>
    <dbReference type="NCBI Taxonomy" id="67855"/>
    <lineage>
        <taxon>Bacteria</taxon>
        <taxon>Pseudomonadati</taxon>
        <taxon>Pseudomonadota</taxon>
        <taxon>Gammaproteobacteria</taxon>
        <taxon>Pasteurellales</taxon>
        <taxon>Pasteurellaceae</taxon>
        <taxon>Muribacter</taxon>
    </lineage>
</organism>
<dbReference type="Gene3D" id="2.180.10.10">
    <property type="entry name" value="RHS repeat-associated core"/>
    <property type="match status" value="1"/>
</dbReference>
<sequence length="86" mass="10305">FNQLITFNDKAQHQWHYKYDGLGRRIEKYSERDNTTTKYIWDDGILPDYSFRSITNFLSISYATVFKYEIVNPFLLFSASKSCIWS</sequence>
<feature type="non-terminal residue" evidence="1">
    <location>
        <position position="1"/>
    </location>
</feature>
<accession>A0A4Y9JTM4</accession>
<gene>
    <name evidence="1" type="ORF">E4T80_08895</name>
</gene>
<evidence type="ECO:0000313" key="1">
    <source>
        <dbReference type="EMBL" id="TFV09071.1"/>
    </source>
</evidence>
<evidence type="ECO:0008006" key="3">
    <source>
        <dbReference type="Google" id="ProtNLM"/>
    </source>
</evidence>
<dbReference type="AlphaFoldDB" id="A0A4Y9JTM4"/>
<comment type="caution">
    <text evidence="1">The sequence shown here is derived from an EMBL/GenBank/DDBJ whole genome shotgun (WGS) entry which is preliminary data.</text>
</comment>
<dbReference type="InterPro" id="IPR006530">
    <property type="entry name" value="YD"/>
</dbReference>
<dbReference type="EMBL" id="SPPA01000020">
    <property type="protein sequence ID" value="TFV09071.1"/>
    <property type="molecule type" value="Genomic_DNA"/>
</dbReference>
<dbReference type="NCBIfam" id="TIGR01643">
    <property type="entry name" value="YD_repeat_2x"/>
    <property type="match status" value="1"/>
</dbReference>
<protein>
    <recommendedName>
        <fullName evidence="3">RHS repeat protein</fullName>
    </recommendedName>
</protein>
<reference evidence="1 2" key="1">
    <citation type="submission" date="2019-03" db="EMBL/GenBank/DDBJ databases">
        <title>Diversity of the mouse oral microbiome.</title>
        <authorList>
            <person name="Joseph S."/>
            <person name="Aduse-Opoku J."/>
            <person name="Curtis M."/>
            <person name="Wade W."/>
            <person name="Hashim A."/>
        </authorList>
    </citation>
    <scope>NUCLEOTIDE SEQUENCE [LARGE SCALE GENOMIC DNA]</scope>
    <source>
        <strain evidence="1 2">WT12</strain>
    </source>
</reference>
<dbReference type="OrthoDB" id="2740300at2"/>
<name>A0A4Y9JTM4_9PAST</name>
<proteinExistence type="predicted"/>
<dbReference type="Proteomes" id="UP000297396">
    <property type="component" value="Unassembled WGS sequence"/>
</dbReference>